<evidence type="ECO:0000313" key="3">
    <source>
        <dbReference type="EMBL" id="GAA4390550.1"/>
    </source>
</evidence>
<evidence type="ECO:0000259" key="2">
    <source>
        <dbReference type="PROSITE" id="PS51459"/>
    </source>
</evidence>
<dbReference type="PROSITE" id="PS51459">
    <property type="entry name" value="FIDO"/>
    <property type="match status" value="1"/>
</dbReference>
<dbReference type="InterPro" id="IPR021068">
    <property type="entry name" value="HTH_DNA-bd"/>
</dbReference>
<comment type="caution">
    <text evidence="3">The sequence shown here is derived from an EMBL/GenBank/DDBJ whole genome shotgun (WGS) entry which is preliminary data.</text>
</comment>
<proteinExistence type="predicted"/>
<feature type="compositionally biased region" description="Low complexity" evidence="1">
    <location>
        <begin position="396"/>
        <end position="413"/>
    </location>
</feature>
<evidence type="ECO:0000313" key="4">
    <source>
        <dbReference type="Proteomes" id="UP001500635"/>
    </source>
</evidence>
<dbReference type="EMBL" id="BAABFR010000022">
    <property type="protein sequence ID" value="GAA4390550.1"/>
    <property type="molecule type" value="Genomic_DNA"/>
</dbReference>
<dbReference type="InterPro" id="IPR040198">
    <property type="entry name" value="Fido_containing"/>
</dbReference>
<dbReference type="PANTHER" id="PTHR13504:SF38">
    <property type="entry name" value="FIDO DOMAIN-CONTAINING PROTEIN"/>
    <property type="match status" value="1"/>
</dbReference>
<dbReference type="PIRSF" id="PIRSF038925">
    <property type="entry name" value="AMP-prot_trans"/>
    <property type="match status" value="1"/>
</dbReference>
<dbReference type="Gene3D" id="1.10.3290.10">
    <property type="entry name" value="Fido-like domain"/>
    <property type="match status" value="1"/>
</dbReference>
<dbReference type="SUPFAM" id="SSF140931">
    <property type="entry name" value="Fic-like"/>
    <property type="match status" value="1"/>
</dbReference>
<accession>A0ABP8JGL2</accession>
<keyword evidence="4" id="KW-1185">Reference proteome</keyword>
<feature type="domain" description="Fido" evidence="2">
    <location>
        <begin position="124"/>
        <end position="276"/>
    </location>
</feature>
<protein>
    <submittedName>
        <fullName evidence="3">Fic family protein</fullName>
    </submittedName>
</protein>
<dbReference type="Pfam" id="PF13784">
    <property type="entry name" value="Fic_N"/>
    <property type="match status" value="1"/>
</dbReference>
<dbReference type="Pfam" id="PF02661">
    <property type="entry name" value="Fic"/>
    <property type="match status" value="1"/>
</dbReference>
<dbReference type="Pfam" id="PF11972">
    <property type="entry name" value="HTH_13"/>
    <property type="match status" value="1"/>
</dbReference>
<dbReference type="Proteomes" id="UP001500635">
    <property type="component" value="Unassembled WGS sequence"/>
</dbReference>
<dbReference type="InterPro" id="IPR025758">
    <property type="entry name" value="Fic/DOC_N"/>
</dbReference>
<reference evidence="4" key="1">
    <citation type="journal article" date="2019" name="Int. J. Syst. Evol. Microbiol.">
        <title>The Global Catalogue of Microorganisms (GCM) 10K type strain sequencing project: providing services to taxonomists for standard genome sequencing and annotation.</title>
        <authorList>
            <consortium name="The Broad Institute Genomics Platform"/>
            <consortium name="The Broad Institute Genome Sequencing Center for Infectious Disease"/>
            <person name="Wu L."/>
            <person name="Ma J."/>
        </authorList>
    </citation>
    <scope>NUCLEOTIDE SEQUENCE [LARGE SCALE GENOMIC DNA]</scope>
    <source>
        <strain evidence="4">JCM 17688</strain>
    </source>
</reference>
<dbReference type="InterPro" id="IPR003812">
    <property type="entry name" value="Fido"/>
</dbReference>
<dbReference type="InterPro" id="IPR036597">
    <property type="entry name" value="Fido-like_dom_sf"/>
</dbReference>
<feature type="region of interest" description="Disordered" evidence="1">
    <location>
        <begin position="384"/>
        <end position="413"/>
    </location>
</feature>
<sequence>MDSTFGGATREPGNKHAFTYYLPKSIPRQLDLSASVVGALSDADAALGFLQGLGMLITDPSLLIGPYLRREALASSRIEGTQASLSDVFQSEVDVDSRNDDTAEVSRYLQATYQAYELAKRLPLTQRLVLQVHETLLTGVRGEEKLRGQFRKTPVWVGQAGATPDTAIFVPPLPQHLGDLLTDWERFVNDDGKQLPALIQAALMHYQFETIHPFLDGNGRIGRLLINLLLMERGRLPLPLLYLSNYFEMHRDEYYDRLQAVRERAAIDEWLTFFLRAVHAQALDAVNRSRSLIAIREEYHREAVKERSSLARLVDVIVRNPFVTVKYVEAELALTNQGARNLIKNAESRGWLSSLGAHGRGGRELWHSPAILAVIEAPMSYQASSNPSWPQGSARPTAVPGTVGSGPTVPGRR</sequence>
<dbReference type="InterPro" id="IPR026287">
    <property type="entry name" value="SoFic-like"/>
</dbReference>
<evidence type="ECO:0000256" key="1">
    <source>
        <dbReference type="SAM" id="MobiDB-lite"/>
    </source>
</evidence>
<name>A0ABP8JGL2_9ACTN</name>
<organism evidence="3 4">
    <name type="scientific">Tsukamurella soli</name>
    <dbReference type="NCBI Taxonomy" id="644556"/>
    <lineage>
        <taxon>Bacteria</taxon>
        <taxon>Bacillati</taxon>
        <taxon>Actinomycetota</taxon>
        <taxon>Actinomycetes</taxon>
        <taxon>Mycobacteriales</taxon>
        <taxon>Tsukamurellaceae</taxon>
        <taxon>Tsukamurella</taxon>
    </lineage>
</organism>
<gene>
    <name evidence="3" type="ORF">GCM10023147_18620</name>
</gene>
<dbReference type="PANTHER" id="PTHR13504">
    <property type="entry name" value="FIDO DOMAIN-CONTAINING PROTEIN DDB_G0283145"/>
    <property type="match status" value="1"/>
</dbReference>